<dbReference type="InterPro" id="IPR055170">
    <property type="entry name" value="GFO_IDH_MocA-like_dom"/>
</dbReference>
<evidence type="ECO:0000256" key="3">
    <source>
        <dbReference type="ARBA" id="ARBA00038984"/>
    </source>
</evidence>
<dbReference type="SUPFAM" id="SSF51735">
    <property type="entry name" value="NAD(P)-binding Rossmann-fold domains"/>
    <property type="match status" value="1"/>
</dbReference>
<dbReference type="AlphaFoldDB" id="A0A4Q9MZE7"/>
<dbReference type="EMBL" id="ML143391">
    <property type="protein sequence ID" value="TBU33509.1"/>
    <property type="molecule type" value="Genomic_DNA"/>
</dbReference>
<accession>A0A4Q9MZE7</accession>
<dbReference type="Pfam" id="PF22725">
    <property type="entry name" value="GFO_IDH_MocA_C3"/>
    <property type="match status" value="1"/>
</dbReference>
<protein>
    <recommendedName>
        <fullName evidence="3">D-xylose 1-dehydrogenase (NADP(+), D-xylono-1,5-lactone-forming)</fullName>
        <ecNumber evidence="3">1.1.1.179</ecNumber>
    </recommendedName>
    <alternativeName>
        <fullName evidence="4">D-xylose-NADP dehydrogenase</fullName>
    </alternativeName>
</protein>
<proteinExistence type="inferred from homology"/>
<organism evidence="8">
    <name type="scientific">Dichomitus squalens</name>
    <dbReference type="NCBI Taxonomy" id="114155"/>
    <lineage>
        <taxon>Eukaryota</taxon>
        <taxon>Fungi</taxon>
        <taxon>Dikarya</taxon>
        <taxon>Basidiomycota</taxon>
        <taxon>Agaricomycotina</taxon>
        <taxon>Agaricomycetes</taxon>
        <taxon>Polyporales</taxon>
        <taxon>Polyporaceae</taxon>
        <taxon>Dichomitus</taxon>
    </lineage>
</organism>
<name>A0A4Q9MZE7_9APHY</name>
<evidence type="ECO:0000259" key="7">
    <source>
        <dbReference type="Pfam" id="PF22725"/>
    </source>
</evidence>
<dbReference type="InterPro" id="IPR036291">
    <property type="entry name" value="NAD(P)-bd_dom_sf"/>
</dbReference>
<dbReference type="PANTHER" id="PTHR22604:SF105">
    <property type="entry name" value="TRANS-1,2-DIHYDROBENZENE-1,2-DIOL DEHYDROGENASE"/>
    <property type="match status" value="1"/>
</dbReference>
<comment type="similarity">
    <text evidence="1">Belongs to the Gfo/Idh/MocA family.</text>
</comment>
<evidence type="ECO:0000256" key="5">
    <source>
        <dbReference type="ARBA" id="ARBA00049233"/>
    </source>
</evidence>
<dbReference type="InterPro" id="IPR000683">
    <property type="entry name" value="Gfo/Idh/MocA-like_OxRdtase_N"/>
</dbReference>
<evidence type="ECO:0000259" key="6">
    <source>
        <dbReference type="Pfam" id="PF01408"/>
    </source>
</evidence>
<keyword evidence="2" id="KW-0560">Oxidoreductase</keyword>
<dbReference type="GO" id="GO:0047837">
    <property type="term" value="F:D-xylose 1-dehydrogenase (NADP+) activity"/>
    <property type="evidence" value="ECO:0007669"/>
    <property type="project" value="UniProtKB-EC"/>
</dbReference>
<evidence type="ECO:0000256" key="1">
    <source>
        <dbReference type="ARBA" id="ARBA00010928"/>
    </source>
</evidence>
<dbReference type="Proteomes" id="UP000292957">
    <property type="component" value="Unassembled WGS sequence"/>
</dbReference>
<dbReference type="PANTHER" id="PTHR22604">
    <property type="entry name" value="OXIDOREDUCTASES"/>
    <property type="match status" value="1"/>
</dbReference>
<dbReference type="SUPFAM" id="SSF55347">
    <property type="entry name" value="Glyceraldehyde-3-phosphate dehydrogenase-like, C-terminal domain"/>
    <property type="match status" value="1"/>
</dbReference>
<evidence type="ECO:0000256" key="2">
    <source>
        <dbReference type="ARBA" id="ARBA00023002"/>
    </source>
</evidence>
<dbReference type="InterPro" id="IPR050984">
    <property type="entry name" value="Gfo/Idh/MocA_domain"/>
</dbReference>
<reference evidence="8" key="1">
    <citation type="submission" date="2019-01" db="EMBL/GenBank/DDBJ databases">
        <title>Draft genome sequences of three monokaryotic isolates of the white-rot basidiomycete fungus Dichomitus squalens.</title>
        <authorList>
            <consortium name="DOE Joint Genome Institute"/>
            <person name="Lopez S.C."/>
            <person name="Andreopoulos B."/>
            <person name="Pangilinan J."/>
            <person name="Lipzen A."/>
            <person name="Riley R."/>
            <person name="Ahrendt S."/>
            <person name="Ng V."/>
            <person name="Barry K."/>
            <person name="Daum C."/>
            <person name="Grigoriev I.V."/>
            <person name="Hilden K.S."/>
            <person name="Makela M.R."/>
            <person name="de Vries R.P."/>
        </authorList>
    </citation>
    <scope>NUCLEOTIDE SEQUENCE [LARGE SCALE GENOMIC DNA]</scope>
    <source>
        <strain evidence="8">OM18370.1</strain>
    </source>
</reference>
<evidence type="ECO:0000313" key="8">
    <source>
        <dbReference type="EMBL" id="TBU33509.1"/>
    </source>
</evidence>
<dbReference type="GO" id="GO:0000166">
    <property type="term" value="F:nucleotide binding"/>
    <property type="evidence" value="ECO:0007669"/>
    <property type="project" value="InterPro"/>
</dbReference>
<sequence length="389" mass="43790">MAMVLQMTTFLQQYLYAQAHEAPKSSDAIRLGILSTANINSAAIINPAKSHGGVIVSAIASRDLKPAQETAKKYGIPKAYGPYEELLNEPGIDAVYISLPNGMHGEWTKKALNAGKHVLLEKPFTANAEEAREIVKLAVEKNLVLVEAFHWQFHPAAHAVKAIIDSGKYGQVLRTSARMTSPAGSIPRSDIRWEYNLAGGSLMDMTYVVSSTRYFVGPVTTPREVAHAKARPSPHDPKVDDAMEATLRFDVEGRMVESKIYSDMWRANVFGLIPRIWEAPSIEIELEHATIYFYNFMMPHIYHYVTIYDKRTRKTTTEKHYSGGPKWGTRGEAWWSTYRYQLEAFAEAVRGQQPPHWIELGDSIAQMETIDMVYEKSGLGKRQPTQRMV</sequence>
<comment type="catalytic activity">
    <reaction evidence="5">
        <text>D-xylose + NADP(+) = D-xylono-1,5-lactone + NADPH + H(+)</text>
        <dbReference type="Rhea" id="RHEA:22000"/>
        <dbReference type="ChEBI" id="CHEBI:15378"/>
        <dbReference type="ChEBI" id="CHEBI:15867"/>
        <dbReference type="ChEBI" id="CHEBI:53455"/>
        <dbReference type="ChEBI" id="CHEBI:57783"/>
        <dbReference type="ChEBI" id="CHEBI:58349"/>
        <dbReference type="EC" id="1.1.1.179"/>
    </reaction>
</comment>
<gene>
    <name evidence="8" type="ORF">BD311DRAFT_712655</name>
</gene>
<feature type="domain" description="GFO/IDH/MocA-like oxidoreductase" evidence="7">
    <location>
        <begin position="159"/>
        <end position="250"/>
    </location>
</feature>
<dbReference type="EC" id="1.1.1.179" evidence="3"/>
<evidence type="ECO:0000256" key="4">
    <source>
        <dbReference type="ARBA" id="ARBA00042988"/>
    </source>
</evidence>
<feature type="domain" description="Gfo/Idh/MocA-like oxidoreductase N-terminal" evidence="6">
    <location>
        <begin position="45"/>
        <end position="146"/>
    </location>
</feature>
<dbReference type="Gene3D" id="3.40.50.720">
    <property type="entry name" value="NAD(P)-binding Rossmann-like Domain"/>
    <property type="match status" value="1"/>
</dbReference>
<dbReference type="Pfam" id="PF01408">
    <property type="entry name" value="GFO_IDH_MocA"/>
    <property type="match status" value="1"/>
</dbReference>
<dbReference type="OrthoDB" id="64915at2759"/>
<dbReference type="Gene3D" id="3.30.360.10">
    <property type="entry name" value="Dihydrodipicolinate Reductase, domain 2"/>
    <property type="match status" value="1"/>
</dbReference>